<evidence type="ECO:0000259" key="4">
    <source>
        <dbReference type="PROSITE" id="PS01124"/>
    </source>
</evidence>
<dbReference type="GO" id="GO:0005829">
    <property type="term" value="C:cytosol"/>
    <property type="evidence" value="ECO:0007669"/>
    <property type="project" value="TreeGrafter"/>
</dbReference>
<dbReference type="PANTHER" id="PTHR47894:SF4">
    <property type="entry name" value="HTH-TYPE TRANSCRIPTIONAL REGULATOR GADX"/>
    <property type="match status" value="1"/>
</dbReference>
<dbReference type="STRING" id="639004.SAMN04488239_10126"/>
<keyword evidence="1" id="KW-0805">Transcription regulation</keyword>
<dbReference type="GO" id="GO:0000976">
    <property type="term" value="F:transcription cis-regulatory region binding"/>
    <property type="evidence" value="ECO:0007669"/>
    <property type="project" value="TreeGrafter"/>
</dbReference>
<proteinExistence type="predicted"/>
<dbReference type="InterPro" id="IPR018060">
    <property type="entry name" value="HTH_AraC"/>
</dbReference>
<evidence type="ECO:0000256" key="2">
    <source>
        <dbReference type="ARBA" id="ARBA00023125"/>
    </source>
</evidence>
<dbReference type="InterPro" id="IPR018062">
    <property type="entry name" value="HTH_AraC-typ_CS"/>
</dbReference>
<dbReference type="OrthoDB" id="9805730at2"/>
<dbReference type="InterPro" id="IPR020449">
    <property type="entry name" value="Tscrpt_reg_AraC-type_HTH"/>
</dbReference>
<dbReference type="SUPFAM" id="SSF46689">
    <property type="entry name" value="Homeodomain-like"/>
    <property type="match status" value="1"/>
</dbReference>
<feature type="domain" description="HTH araC/xylS-type" evidence="4">
    <location>
        <begin position="235"/>
        <end position="333"/>
    </location>
</feature>
<dbReference type="Pfam" id="PF12625">
    <property type="entry name" value="Arabinose_bd"/>
    <property type="match status" value="1"/>
</dbReference>
<dbReference type="SMART" id="SM00342">
    <property type="entry name" value="HTH_ARAC"/>
    <property type="match status" value="1"/>
</dbReference>
<dbReference type="PANTHER" id="PTHR47894">
    <property type="entry name" value="HTH-TYPE TRANSCRIPTIONAL REGULATOR GADX"/>
    <property type="match status" value="1"/>
</dbReference>
<dbReference type="Gene3D" id="1.10.10.60">
    <property type="entry name" value="Homeodomain-like"/>
    <property type="match status" value="1"/>
</dbReference>
<dbReference type="AlphaFoldDB" id="A0A1G6I4Q7"/>
<keyword evidence="3" id="KW-0804">Transcription</keyword>
<dbReference type="InterPro" id="IPR009057">
    <property type="entry name" value="Homeodomain-like_sf"/>
</dbReference>
<reference evidence="6" key="1">
    <citation type="submission" date="2016-10" db="EMBL/GenBank/DDBJ databases">
        <authorList>
            <person name="Varghese N."/>
            <person name="Submissions S."/>
        </authorList>
    </citation>
    <scope>NUCLEOTIDE SEQUENCE [LARGE SCALE GENOMIC DNA]</scope>
    <source>
        <strain evidence="6">CGMCC 1.9108</strain>
    </source>
</reference>
<evidence type="ECO:0000256" key="1">
    <source>
        <dbReference type="ARBA" id="ARBA00023015"/>
    </source>
</evidence>
<keyword evidence="2 5" id="KW-0238">DNA-binding</keyword>
<dbReference type="GO" id="GO:0003700">
    <property type="term" value="F:DNA-binding transcription factor activity"/>
    <property type="evidence" value="ECO:0007669"/>
    <property type="project" value="InterPro"/>
</dbReference>
<evidence type="ECO:0000313" key="6">
    <source>
        <dbReference type="Proteomes" id="UP000199628"/>
    </source>
</evidence>
<accession>A0A1G6I4Q7</accession>
<dbReference type="PROSITE" id="PS00041">
    <property type="entry name" value="HTH_ARAC_FAMILY_1"/>
    <property type="match status" value="1"/>
</dbReference>
<gene>
    <name evidence="5" type="ORF">SAMN04488239_10126</name>
</gene>
<evidence type="ECO:0000256" key="3">
    <source>
        <dbReference type="ARBA" id="ARBA00023163"/>
    </source>
</evidence>
<protein>
    <submittedName>
        <fullName evidence="5">AraC-type DNA-binding protein</fullName>
    </submittedName>
</protein>
<name>A0A1G6I4Q7_9RHOB</name>
<dbReference type="EMBL" id="FMZV01000001">
    <property type="protein sequence ID" value="SDC01522.1"/>
    <property type="molecule type" value="Genomic_DNA"/>
</dbReference>
<dbReference type="PRINTS" id="PR00032">
    <property type="entry name" value="HTHARAC"/>
</dbReference>
<sequence>MHAIYSPQIVASALTDPFRVYQELGGDFEGLGNASGMNPLDMDETISLSKYVAFFEKAAADLRHPVFGWEVGTHFDLHNIGAFGEFILEAPTLGAALSLFKNAFSLVQSDSELALQVEDDEAVLNYRILDLDIWPRAQDSEMTISVFHQLIKSVAGKDWRPTLVSIEHETSAIWNDARIGPRCPVQYNAPANSLRFPARLLDRPMAQAKAENHNDVSRAFLRHAWQQEREAPVSARVRREIVRRLGRDELDQTIIAAALGLSRRTLRRRLEDESKSFNSILSDCRIRFSEIALRESGKSVSEISDYLGYSTTSAFERAFKSRKGLTPKQFRMQNRSN</sequence>
<dbReference type="Pfam" id="PF12833">
    <property type="entry name" value="HTH_18"/>
    <property type="match status" value="1"/>
</dbReference>
<dbReference type="InterPro" id="IPR032687">
    <property type="entry name" value="AraC-type_N"/>
</dbReference>
<dbReference type="Proteomes" id="UP000199628">
    <property type="component" value="Unassembled WGS sequence"/>
</dbReference>
<dbReference type="PROSITE" id="PS01124">
    <property type="entry name" value="HTH_ARAC_FAMILY_2"/>
    <property type="match status" value="1"/>
</dbReference>
<keyword evidence="6" id="KW-1185">Reference proteome</keyword>
<organism evidence="5 6">
    <name type="scientific">Ruegeria marina</name>
    <dbReference type="NCBI Taxonomy" id="639004"/>
    <lineage>
        <taxon>Bacteria</taxon>
        <taxon>Pseudomonadati</taxon>
        <taxon>Pseudomonadota</taxon>
        <taxon>Alphaproteobacteria</taxon>
        <taxon>Rhodobacterales</taxon>
        <taxon>Roseobacteraceae</taxon>
        <taxon>Ruegeria</taxon>
    </lineage>
</organism>
<evidence type="ECO:0000313" key="5">
    <source>
        <dbReference type="EMBL" id="SDC01522.1"/>
    </source>
</evidence>